<dbReference type="EMBL" id="JADIMM010000051">
    <property type="protein sequence ID" value="MBO8457296.1"/>
    <property type="molecule type" value="Genomic_DNA"/>
</dbReference>
<organism evidence="3 4">
    <name type="scientific">Candidatus Gallitreponema excrementavium</name>
    <dbReference type="NCBI Taxonomy" id="2840840"/>
    <lineage>
        <taxon>Bacteria</taxon>
        <taxon>Pseudomonadati</taxon>
        <taxon>Spirochaetota</taxon>
        <taxon>Spirochaetia</taxon>
        <taxon>Spirochaetales</taxon>
        <taxon>Candidatus Gallitreponema</taxon>
    </lineage>
</organism>
<dbReference type="GO" id="GO:0071281">
    <property type="term" value="P:cellular response to iron ion"/>
    <property type="evidence" value="ECO:0007669"/>
    <property type="project" value="TreeGrafter"/>
</dbReference>
<dbReference type="Gene3D" id="3.40.50.1980">
    <property type="entry name" value="Nitrogenase molybdenum iron protein domain"/>
    <property type="match status" value="2"/>
</dbReference>
<protein>
    <submittedName>
        <fullName evidence="3">Cobalamin-binding protein</fullName>
    </submittedName>
</protein>
<evidence type="ECO:0000259" key="2">
    <source>
        <dbReference type="PROSITE" id="PS50983"/>
    </source>
</evidence>
<accession>A0A9D9HNU0</accession>
<dbReference type="AlphaFoldDB" id="A0A9D9HNU0"/>
<dbReference type="NCBIfam" id="NF038402">
    <property type="entry name" value="TroA_like"/>
    <property type="match status" value="1"/>
</dbReference>
<dbReference type="InterPro" id="IPR050902">
    <property type="entry name" value="ABC_Transporter_SBP"/>
</dbReference>
<evidence type="ECO:0000256" key="1">
    <source>
        <dbReference type="ARBA" id="ARBA00022729"/>
    </source>
</evidence>
<proteinExistence type="predicted"/>
<dbReference type="PROSITE" id="PS50983">
    <property type="entry name" value="FE_B12_PBP"/>
    <property type="match status" value="1"/>
</dbReference>
<evidence type="ECO:0000313" key="4">
    <source>
        <dbReference type="Proteomes" id="UP000823638"/>
    </source>
</evidence>
<evidence type="ECO:0000313" key="3">
    <source>
        <dbReference type="EMBL" id="MBO8457296.1"/>
    </source>
</evidence>
<dbReference type="Pfam" id="PF01497">
    <property type="entry name" value="Peripla_BP_2"/>
    <property type="match status" value="1"/>
</dbReference>
<gene>
    <name evidence="3" type="ORF">IAA81_03600</name>
</gene>
<dbReference type="InterPro" id="IPR054828">
    <property type="entry name" value="Vit_B12_bind_prot"/>
</dbReference>
<feature type="domain" description="Fe/B12 periplasmic-binding" evidence="2">
    <location>
        <begin position="26"/>
        <end position="279"/>
    </location>
</feature>
<dbReference type="CDD" id="cd01144">
    <property type="entry name" value="BtuF"/>
    <property type="match status" value="1"/>
</dbReference>
<name>A0A9D9HNU0_9SPIR</name>
<keyword evidence="1" id="KW-0732">Signal</keyword>
<dbReference type="PANTHER" id="PTHR30535:SF34">
    <property type="entry name" value="MOLYBDATE-BINDING PROTEIN MOLA"/>
    <property type="match status" value="1"/>
</dbReference>
<comment type="caution">
    <text evidence="3">The sequence shown here is derived from an EMBL/GenBank/DDBJ whole genome shotgun (WGS) entry which is preliminary data.</text>
</comment>
<dbReference type="InterPro" id="IPR002491">
    <property type="entry name" value="ABC_transptr_periplasmic_BD"/>
</dbReference>
<dbReference type="SUPFAM" id="SSF53807">
    <property type="entry name" value="Helical backbone' metal receptor"/>
    <property type="match status" value="1"/>
</dbReference>
<dbReference type="PANTHER" id="PTHR30535">
    <property type="entry name" value="VITAMIN B12-BINDING PROTEIN"/>
    <property type="match status" value="1"/>
</dbReference>
<sequence length="279" mass="30683">MKFKFLSLIFLFIFCLNFMYGKERQRIISLSPAGTEIIFALEEGESLIGRTDFCDYPPEAQSVPSVGGFDGKTISLEKIIAMKPTGVCLTDGMHNHLELPLRELGIETCLLKGSSIEDIYQGIISVSTLLKVPEKGETLVEKIKAQVNSVSVNKATSRPKVYYEISSNPYITCGKGSFLNEVIKAAGGINCFEDSGSPYPDISPEAIILANPDVIIYPIYSEKQNPEKILAEIISRPGWNLINAVKNGRIIFIDCNLAERPGPRIGEGILLLNSGLYEN</sequence>
<reference evidence="3" key="2">
    <citation type="journal article" date="2021" name="PeerJ">
        <title>Extensive microbial diversity within the chicken gut microbiome revealed by metagenomics and culture.</title>
        <authorList>
            <person name="Gilroy R."/>
            <person name="Ravi A."/>
            <person name="Getino M."/>
            <person name="Pursley I."/>
            <person name="Horton D.L."/>
            <person name="Alikhan N.F."/>
            <person name="Baker D."/>
            <person name="Gharbi K."/>
            <person name="Hall N."/>
            <person name="Watson M."/>
            <person name="Adriaenssens E.M."/>
            <person name="Foster-Nyarko E."/>
            <person name="Jarju S."/>
            <person name="Secka A."/>
            <person name="Antonio M."/>
            <person name="Oren A."/>
            <person name="Chaudhuri R.R."/>
            <person name="La Ragione R."/>
            <person name="Hildebrand F."/>
            <person name="Pallen M.J."/>
        </authorList>
    </citation>
    <scope>NUCLEOTIDE SEQUENCE</scope>
    <source>
        <strain evidence="3">10532</strain>
    </source>
</reference>
<reference evidence="3" key="1">
    <citation type="submission" date="2020-10" db="EMBL/GenBank/DDBJ databases">
        <authorList>
            <person name="Gilroy R."/>
        </authorList>
    </citation>
    <scope>NUCLEOTIDE SEQUENCE</scope>
    <source>
        <strain evidence="3">10532</strain>
    </source>
</reference>
<dbReference type="Proteomes" id="UP000823638">
    <property type="component" value="Unassembled WGS sequence"/>
</dbReference>